<feature type="compositionally biased region" description="Polar residues" evidence="2">
    <location>
        <begin position="1137"/>
        <end position="1149"/>
    </location>
</feature>
<accession>A0A915B4L2</accession>
<feature type="region of interest" description="Disordered" evidence="2">
    <location>
        <begin position="978"/>
        <end position="1032"/>
    </location>
</feature>
<feature type="domain" description="MABP1/WDR62 second WD40" evidence="3">
    <location>
        <begin position="371"/>
        <end position="709"/>
    </location>
</feature>
<dbReference type="InterPro" id="IPR036322">
    <property type="entry name" value="WD40_repeat_dom_sf"/>
</dbReference>
<feature type="region of interest" description="Disordered" evidence="2">
    <location>
        <begin position="853"/>
        <end position="872"/>
    </location>
</feature>
<evidence type="ECO:0000256" key="1">
    <source>
        <dbReference type="PROSITE-ProRule" id="PRU00221"/>
    </source>
</evidence>
<dbReference type="GO" id="GO:0072686">
    <property type="term" value="C:mitotic spindle"/>
    <property type="evidence" value="ECO:0007669"/>
    <property type="project" value="TreeGrafter"/>
</dbReference>
<dbReference type="PROSITE" id="PS50082">
    <property type="entry name" value="WD_REPEATS_2"/>
    <property type="match status" value="2"/>
</dbReference>
<dbReference type="PANTHER" id="PTHR45589:SF1">
    <property type="entry name" value="WD REPEAT DOMAIN 62, ISOFORM G"/>
    <property type="match status" value="1"/>
</dbReference>
<dbReference type="InterPro" id="IPR001680">
    <property type="entry name" value="WD40_rpt"/>
</dbReference>
<dbReference type="Pfam" id="PF00400">
    <property type="entry name" value="WD40"/>
    <property type="match status" value="1"/>
</dbReference>
<dbReference type="PANTHER" id="PTHR45589">
    <property type="entry name" value="WD REPEAT DOMAIN 62, ISOFORM G"/>
    <property type="match status" value="1"/>
</dbReference>
<dbReference type="InterPro" id="IPR052779">
    <property type="entry name" value="WDR62"/>
</dbReference>
<dbReference type="Gene3D" id="2.130.10.10">
    <property type="entry name" value="YVTN repeat-like/Quinoprotein amine dehydrogenase"/>
    <property type="match status" value="3"/>
</dbReference>
<feature type="region of interest" description="Disordered" evidence="2">
    <location>
        <begin position="732"/>
        <end position="754"/>
    </location>
</feature>
<dbReference type="Pfam" id="PF24782">
    <property type="entry name" value="WD40_MABP1-WDR62_2nd"/>
    <property type="match status" value="1"/>
</dbReference>
<keyword evidence="1" id="KW-0853">WD repeat</keyword>
<feature type="region of interest" description="Disordered" evidence="2">
    <location>
        <begin position="881"/>
        <end position="911"/>
    </location>
</feature>
<dbReference type="WBParaSite" id="PgR026_g108_t02">
    <property type="protein sequence ID" value="PgR026_g108_t02"/>
    <property type="gene ID" value="PgR026_g108"/>
</dbReference>
<sequence>MDLMSLDSLEVEYIPHYQKCNAKLERVIGCTATSRCSIAVDENKGIVAYPAGSTVVLHNPKNNAQAHIIGTSKNNITCLSFAPCGKYVVTGECGYEPRIRVWELYDASGQFAFSQVANIKYHQLGISCVRFTAGGTQIISVGNQHDKAIAIWDWRKERRIAENRLTSRVNAMDETDQGTYVTAGVRHVKFWHLTATTDDVRVQPLQGRSAILADQRNNTFVDVCCVHKNRTFAITETRMLVEFNDKKLVSTYDLNGETPFSLVRGSNEILIGFGNGIIRSFDIETIAHKFTYCKPHHLHCDVAKGISADALLPASHPTGSRFPDVRALCCNRKSGVLTAVYGDRSIYSWQQLADGGAISKISSQLFHAAPIFALEVYPTSCTFLPSGTFITGAADETIRIWNVDQRTKRFDQERVSSLPQTNVYSEELKKVIYLSDDWSSLVEEKVLASSSIDLTTGAKSLRISPDGQHLACGGRDGNLRIFDLTLPNFPSIAIYEAHEAEIMCVEYSDPRRSARYLLATGSRDRLIHLYDPRNGYRPLASVDDHTGAINSVAFTSCADDFLLLSCASDKVVIVRKMKESEPTIVRFDRVNQIAAQFGLNSMVMGVDGVVTACQDRHLRTFSFQGKLMKQVKGATSDDGQLTKVRLDPSGTFAATVCTDRNVYIVEVSTGECAAMLSGLSESVTDVAFTSDCRRLIVVSYNGCIFVWRLSNLLSNKMNEKMKRMLASPGHITSTISKTSTRSETPDSLIGSGSEAASEEIVGSARVAKVKDSESEFGSLNSVRITGDDDDDDDDSCIGQSQGRVILKQTDLSTDDTRTFELKRTATEVVRRSNSGLLSLQDSSFDIASAANDFSDGESVSGNQPKSKASLTRVGNCNTYTTSRSMSNLRPAPSTAPLMAGSPRRPRKKWDMSGDAVGYAAPLSSHQEQQNAQIYGAYNRSAVPIPSLPSGFMTMNGTHIYHSPNVATAPTNVSMFGVSQLSGQRPSTHDNTPLRTTTNTQTENASTAIRTSSKPSDLPLQQTSPGEASFHRISPQRCSLTKRFILNTSATVEPRTVWTPPAISARRSASNMQCSTQTAGAASALIKRQSELSTNGGRLYQQNTAGVGAMGSEDSRISRRARTMHRLKNRRMTTGTIEQGSTDAVDNSFTSHKEEDYTTSDLHLRSRSQSPSQLALNALGDDRVPRCHRQDSDMSTYSTATMTSSRLTPASSRTNLRAVGTTSAQSSQALNKLNEMRDRLRKSQENLATPIGDETNSASTSLLKSRSRSIGNLRFSAAPAVSAQRGDRLTACTITAHDGTQMPGPDSENLSDNSSTLLSTWGRHITRSMGNLHNNQEAPELTDDANANAYVGPPRTTPRRLAQTIENLKKASNPDLTQLCEDSLRAVGGDLDTEAYASSASFPRNQRGKGAVQKRVERYHPHSSRVSRDTTSGESDSNASDANSTALLQGTSIGGPQLVAKRYFATVNGPSRSVSSVEGTLRPGMLQSARRVFEQQRHGSVSTPRRAPNYLAQKLAGGAMVGPDVDAEEYPRQQISPNEAISLPDFDSKAPQSKQMARHVAECLKQWNTALDMVLQARQLLESAQNLPADDREMMLRILDRGIRTGRKRLDVVDDRYEPDGGRSDSPSSLSSQRPNATHASHDSAHPQQVTPTAVTGDVDPMLFFQQHGHQLLALLQQNMAKQN</sequence>
<proteinExistence type="predicted"/>
<dbReference type="InterPro" id="IPR056162">
    <property type="entry name" value="WD40_MABP1-WDR62_2nd"/>
</dbReference>
<keyword evidence="4" id="KW-1185">Reference proteome</keyword>
<name>A0A915B4L2_PARUN</name>
<dbReference type="InterPro" id="IPR011047">
    <property type="entry name" value="Quinoprotein_ADH-like_sf"/>
</dbReference>
<feature type="compositionally biased region" description="Low complexity" evidence="2">
    <location>
        <begin position="988"/>
        <end position="1006"/>
    </location>
</feature>
<dbReference type="GO" id="GO:0007099">
    <property type="term" value="P:centriole replication"/>
    <property type="evidence" value="ECO:0007669"/>
    <property type="project" value="TreeGrafter"/>
</dbReference>
<dbReference type="Proteomes" id="UP000887569">
    <property type="component" value="Unplaced"/>
</dbReference>
<evidence type="ECO:0000313" key="5">
    <source>
        <dbReference type="WBParaSite" id="PgR026_g108_t02"/>
    </source>
</evidence>
<organism evidence="4 5">
    <name type="scientific">Parascaris univalens</name>
    <name type="common">Nematode worm</name>
    <dbReference type="NCBI Taxonomy" id="6257"/>
    <lineage>
        <taxon>Eukaryota</taxon>
        <taxon>Metazoa</taxon>
        <taxon>Ecdysozoa</taxon>
        <taxon>Nematoda</taxon>
        <taxon>Chromadorea</taxon>
        <taxon>Rhabditida</taxon>
        <taxon>Spirurina</taxon>
        <taxon>Ascaridomorpha</taxon>
        <taxon>Ascaridoidea</taxon>
        <taxon>Ascarididae</taxon>
        <taxon>Parascaris</taxon>
    </lineage>
</organism>
<dbReference type="SMART" id="SM00320">
    <property type="entry name" value="WD40"/>
    <property type="match status" value="9"/>
</dbReference>
<feature type="repeat" description="WD" evidence="1">
    <location>
        <begin position="676"/>
        <end position="711"/>
    </location>
</feature>
<dbReference type="SUPFAM" id="SSF50978">
    <property type="entry name" value="WD40 repeat-like"/>
    <property type="match status" value="1"/>
</dbReference>
<feature type="region of interest" description="Disordered" evidence="2">
    <location>
        <begin position="1613"/>
        <end position="1654"/>
    </location>
</feature>
<dbReference type="SUPFAM" id="SSF50998">
    <property type="entry name" value="Quinoprotein alcohol dehydrogenase-like"/>
    <property type="match status" value="1"/>
</dbReference>
<feature type="compositionally biased region" description="Polar residues" evidence="2">
    <location>
        <begin position="857"/>
        <end position="872"/>
    </location>
</feature>
<feature type="region of interest" description="Disordered" evidence="2">
    <location>
        <begin position="1137"/>
        <end position="1168"/>
    </location>
</feature>
<feature type="compositionally biased region" description="Low complexity" evidence="2">
    <location>
        <begin position="1192"/>
        <end position="1204"/>
    </location>
</feature>
<feature type="region of interest" description="Disordered" evidence="2">
    <location>
        <begin position="1397"/>
        <end position="1441"/>
    </location>
</feature>
<protein>
    <submittedName>
        <fullName evidence="5">Mitogen-activated protein kinase-binding protein 1</fullName>
    </submittedName>
</protein>
<feature type="compositionally biased region" description="Polar residues" evidence="2">
    <location>
        <begin position="1007"/>
        <end position="1025"/>
    </location>
</feature>
<dbReference type="InterPro" id="IPR015943">
    <property type="entry name" value="WD40/YVTN_repeat-like_dom_sf"/>
</dbReference>
<feature type="region of interest" description="Disordered" evidence="2">
    <location>
        <begin position="1183"/>
        <end position="1211"/>
    </location>
</feature>
<feature type="compositionally biased region" description="Low complexity" evidence="2">
    <location>
        <begin position="732"/>
        <end position="742"/>
    </location>
</feature>
<reference evidence="5" key="1">
    <citation type="submission" date="2022-11" db="UniProtKB">
        <authorList>
            <consortium name="WormBaseParasite"/>
        </authorList>
    </citation>
    <scope>IDENTIFICATION</scope>
</reference>
<evidence type="ECO:0000256" key="2">
    <source>
        <dbReference type="SAM" id="MobiDB-lite"/>
    </source>
</evidence>
<feature type="repeat" description="WD" evidence="1">
    <location>
        <begin position="389"/>
        <end position="411"/>
    </location>
</feature>
<evidence type="ECO:0000313" key="4">
    <source>
        <dbReference type="Proteomes" id="UP000887569"/>
    </source>
</evidence>
<evidence type="ECO:0000259" key="3">
    <source>
        <dbReference type="Pfam" id="PF24782"/>
    </source>
</evidence>
<feature type="compositionally biased region" description="Basic and acidic residues" evidence="2">
    <location>
        <begin position="1613"/>
        <end position="1622"/>
    </location>
</feature>